<dbReference type="AlphaFoldDB" id="A0A650CW81"/>
<sequence length="235" mass="27079">MKCSTEEIKEMRGFQFFVNNCDKDELYKRISDIKSLSDSSGKTYILRLAESNYFRFELLFIPNTVTLISVATARGTNNINLRDFESLDDLISLSCCVSTNEQLREASKSFLNERTNEAEIVDLFSQKEEFEVNTDCSKVKWNEIKFPETVEGKWNTTELATVGKLSLKALAGQIKFLAISTERPQNSIKFTNFERFSSLCCFLNLVKKKLDECPAIVEAIKPFLIQEKKRRSRKQ</sequence>
<accession>A0A650CW81</accession>
<dbReference type="KEGG" id="aamb:D1866_08480"/>
<reference evidence="1 4" key="1">
    <citation type="submission" date="2019-10" db="EMBL/GenBank/DDBJ databases">
        <title>Comparative genomics of sulfur disproportionating microorganisms.</title>
        <authorList>
            <person name="Ward L.M."/>
            <person name="Bertran E."/>
            <person name="Johnston D."/>
        </authorList>
    </citation>
    <scope>NUCLEOTIDE SEQUENCE [LARGE SCALE GENOMIC DNA]</scope>
    <source>
        <strain evidence="1 4">DSM 3772</strain>
    </source>
</reference>
<evidence type="ECO:0000313" key="1">
    <source>
        <dbReference type="EMBL" id="MQL56346.1"/>
    </source>
</evidence>
<gene>
    <name evidence="2" type="ORF">D1866_08480</name>
    <name evidence="1" type="ORF">GFB69_11640</name>
</gene>
<dbReference type="RefSeq" id="WP_152943079.1">
    <property type="nucleotide sequence ID" value="NZ_CP045482.1"/>
</dbReference>
<name>A0A650CW81_ACIAM</name>
<dbReference type="EMBL" id="WHYS01000003">
    <property type="protein sequence ID" value="MQL56346.1"/>
    <property type="molecule type" value="Genomic_DNA"/>
</dbReference>
<dbReference type="EMBL" id="CP045482">
    <property type="protein sequence ID" value="QGR22028.1"/>
    <property type="molecule type" value="Genomic_DNA"/>
</dbReference>
<reference evidence="2 3" key="2">
    <citation type="submission" date="2019-10" db="EMBL/GenBank/DDBJ databases">
        <title>Genome Sequences from Six Type Strain Members of the Archaeal Family Sulfolobaceae: Acidianus ambivalens, Acidianus infernus, Metallosphaera prunae, Stygiolobus azoricus, Sulfolobus metallicus, and Sulfurisphaera ohwakuensis.</title>
        <authorList>
            <person name="Counts J.A."/>
            <person name="Kelly R.M."/>
        </authorList>
    </citation>
    <scope>NUCLEOTIDE SEQUENCE [LARGE SCALE GENOMIC DNA]</scope>
    <source>
        <strain evidence="2 3">LEI 10</strain>
    </source>
</reference>
<evidence type="ECO:0000313" key="4">
    <source>
        <dbReference type="Proteomes" id="UP000474054"/>
    </source>
</evidence>
<organism evidence="2 3">
    <name type="scientific">Acidianus ambivalens</name>
    <name type="common">Desulfurolobus ambivalens</name>
    <dbReference type="NCBI Taxonomy" id="2283"/>
    <lineage>
        <taxon>Archaea</taxon>
        <taxon>Thermoproteota</taxon>
        <taxon>Thermoprotei</taxon>
        <taxon>Sulfolobales</taxon>
        <taxon>Sulfolobaceae</taxon>
        <taxon>Acidianus</taxon>
    </lineage>
</organism>
<proteinExistence type="predicted"/>
<protein>
    <submittedName>
        <fullName evidence="2">Uncharacterized protein</fullName>
    </submittedName>
</protein>
<evidence type="ECO:0000313" key="2">
    <source>
        <dbReference type="EMBL" id="QGR22028.1"/>
    </source>
</evidence>
<dbReference type="GeneID" id="42779766"/>
<dbReference type="Proteomes" id="UP000474054">
    <property type="component" value="Unassembled WGS sequence"/>
</dbReference>
<keyword evidence="3" id="KW-1185">Reference proteome</keyword>
<dbReference type="Proteomes" id="UP000426328">
    <property type="component" value="Chromosome"/>
</dbReference>
<evidence type="ECO:0000313" key="3">
    <source>
        <dbReference type="Proteomes" id="UP000426328"/>
    </source>
</evidence>